<feature type="region of interest" description="Disordered" evidence="1">
    <location>
        <begin position="397"/>
        <end position="465"/>
    </location>
</feature>
<dbReference type="EMBL" id="SDOV01000001">
    <property type="protein sequence ID" value="KAH7645069.1"/>
    <property type="molecule type" value="Genomic_DNA"/>
</dbReference>
<feature type="compositionally biased region" description="Gly residues" evidence="1">
    <location>
        <begin position="399"/>
        <end position="413"/>
    </location>
</feature>
<feature type="compositionally biased region" description="Polar residues" evidence="1">
    <location>
        <begin position="450"/>
        <end position="465"/>
    </location>
</feature>
<accession>A0A9D4SJP6</accession>
<comment type="caution">
    <text evidence="2">The sequence shown here is derived from an EMBL/GenBank/DDBJ whole genome shotgun (WGS) entry which is preliminary data.</text>
</comment>
<feature type="compositionally biased region" description="Low complexity" evidence="1">
    <location>
        <begin position="526"/>
        <end position="546"/>
    </location>
</feature>
<name>A0A9D4SJP6_DERFA</name>
<reference evidence="2" key="1">
    <citation type="submission" date="2020-06" db="EMBL/GenBank/DDBJ databases">
        <authorList>
            <person name="Ji K."/>
            <person name="Li J."/>
        </authorList>
    </citation>
    <scope>NUCLEOTIDE SEQUENCE</scope>
    <source>
        <strain evidence="2">JKM2019</strain>
        <tissue evidence="2">Whole body</tissue>
    </source>
</reference>
<feature type="region of interest" description="Disordered" evidence="1">
    <location>
        <begin position="505"/>
        <end position="546"/>
    </location>
</feature>
<evidence type="ECO:0000256" key="1">
    <source>
        <dbReference type="SAM" id="MobiDB-lite"/>
    </source>
</evidence>
<feature type="region of interest" description="Disordered" evidence="1">
    <location>
        <begin position="132"/>
        <end position="167"/>
    </location>
</feature>
<feature type="region of interest" description="Disordered" evidence="1">
    <location>
        <begin position="270"/>
        <end position="303"/>
    </location>
</feature>
<feature type="compositionally biased region" description="Low complexity" evidence="1">
    <location>
        <begin position="95"/>
        <end position="106"/>
    </location>
</feature>
<organism evidence="2">
    <name type="scientific">Dermatophagoides farinae</name>
    <name type="common">American house dust mite</name>
    <dbReference type="NCBI Taxonomy" id="6954"/>
    <lineage>
        <taxon>Eukaryota</taxon>
        <taxon>Metazoa</taxon>
        <taxon>Ecdysozoa</taxon>
        <taxon>Arthropoda</taxon>
        <taxon>Chelicerata</taxon>
        <taxon>Arachnida</taxon>
        <taxon>Acari</taxon>
        <taxon>Acariformes</taxon>
        <taxon>Sarcoptiformes</taxon>
        <taxon>Astigmata</taxon>
        <taxon>Psoroptidia</taxon>
        <taxon>Analgoidea</taxon>
        <taxon>Pyroglyphidae</taxon>
        <taxon>Dermatophagoidinae</taxon>
        <taxon>Dermatophagoides</taxon>
    </lineage>
</organism>
<feature type="compositionally biased region" description="Low complexity" evidence="1">
    <location>
        <begin position="53"/>
        <end position="68"/>
    </location>
</feature>
<feature type="compositionally biased region" description="Polar residues" evidence="1">
    <location>
        <begin position="273"/>
        <end position="282"/>
    </location>
</feature>
<reference evidence="2" key="2">
    <citation type="journal article" date="2021" name="World Allergy Organ. J.">
        <title>Chromosome-level assembly of Dermatophagoides farinae genome and transcriptome reveals two novel allergens Der f 37 and Der f 39.</title>
        <authorList>
            <person name="Chen J."/>
            <person name="Cai Z."/>
            <person name="Fan D."/>
            <person name="Hu J."/>
            <person name="Hou Y."/>
            <person name="He Y."/>
            <person name="Zhang Z."/>
            <person name="Zhao Z."/>
            <person name="Gao P."/>
            <person name="Hu W."/>
            <person name="Sun J."/>
            <person name="Li J."/>
            <person name="Ji K."/>
        </authorList>
    </citation>
    <scope>NUCLEOTIDE SEQUENCE</scope>
    <source>
        <strain evidence="2">JKM2019</strain>
    </source>
</reference>
<proteinExistence type="predicted"/>
<feature type="compositionally biased region" description="Pro residues" evidence="1">
    <location>
        <begin position="16"/>
        <end position="27"/>
    </location>
</feature>
<feature type="compositionally biased region" description="Polar residues" evidence="1">
    <location>
        <begin position="509"/>
        <end position="525"/>
    </location>
</feature>
<sequence length="666" mass="74311">MVNKQSNSMRTIRSPSPSPSPPPPPSSIPSESFQIPMHENPNIDDDDIFYRLNNNNRNNNSSGNRNFNDQGWKPSNLKKNLMIEKQQQIQHHHQQQQQQQQQQLQQFANKNEAMIPIIKANDLFSTPILQRSNDHHHHGGINHSISMNSNSEFGGNNHHHHHNNAAFPTSSMKLQNNEDLHFLQNNRQLWNHLTSSSISNDVLDNELNQIQSEMISKYKTPVKSMNSLGKQIAMFLLNRNQNPTTANVANNNKQRNYAFIKPMTPVDGMMDGSNVQTNSRSGESYHHHHHHHHQNDKSIQDGYPTLPISSSSPPPARYDTIIVDDKSGQQLPNGKNYRFQINHQLNDGDIKTTSTYRTNNGQSLQTSPRTVFTTVPFVIDLSSTAIKDGWPSLVKNDGSEGGGVGGGGGGGFVGDNNYNGGQTFVSSQSIDQDYFDRQQQQQQQYQQQQHPIQTIHNAQRPRTSATTANQLIKSLTPPSVMSNEPTNMIFMPENLANPLKASPSPMTGPITTNLNQQPSHSNFMASSSSSSSQNIQNNNNNNNNNIDTTAFIPIQSTNSILFEPSLITNNNHHLSEIKNVVLKMELPIIPLPTPSPSLSSVNIDGNGSRRQSSQSLQNYHYVTTYNNQDGNPFIMNYASPKPPSPPATLSSNHQYNDAAATINEYL</sequence>
<feature type="region of interest" description="Disordered" evidence="1">
    <location>
        <begin position="1"/>
        <end position="107"/>
    </location>
</feature>
<feature type="compositionally biased region" description="Low complexity" evidence="1">
    <location>
        <begin position="438"/>
        <end position="449"/>
    </location>
</feature>
<evidence type="ECO:0000313" key="2">
    <source>
        <dbReference type="EMBL" id="KAH7645069.1"/>
    </source>
</evidence>
<feature type="compositionally biased region" description="Polar residues" evidence="1">
    <location>
        <begin position="422"/>
        <end position="431"/>
    </location>
</feature>
<dbReference type="Proteomes" id="UP000828236">
    <property type="component" value="Unassembled WGS sequence"/>
</dbReference>
<feature type="compositionally biased region" description="Polar residues" evidence="1">
    <location>
        <begin position="1"/>
        <end position="13"/>
    </location>
</feature>
<protein>
    <submittedName>
        <fullName evidence="2">Uncharacterized protein</fullName>
    </submittedName>
</protein>
<gene>
    <name evidence="2" type="ORF">HUG17_0607</name>
</gene>
<dbReference type="AlphaFoldDB" id="A0A9D4SJP6"/>